<organism evidence="4 5">
    <name type="scientific">Dorea hominis</name>
    <dbReference type="NCBI Taxonomy" id="2763040"/>
    <lineage>
        <taxon>Bacteria</taxon>
        <taxon>Bacillati</taxon>
        <taxon>Bacillota</taxon>
        <taxon>Clostridia</taxon>
        <taxon>Lachnospirales</taxon>
        <taxon>Lachnospiraceae</taxon>
        <taxon>Dorea</taxon>
    </lineage>
</organism>
<dbReference type="Gene3D" id="1.20.5.300">
    <property type="match status" value="1"/>
</dbReference>
<evidence type="ECO:0000313" key="4">
    <source>
        <dbReference type="EMBL" id="MBC5664820.1"/>
    </source>
</evidence>
<reference evidence="4 5" key="1">
    <citation type="submission" date="2020-08" db="EMBL/GenBank/DDBJ databases">
        <title>Genome public.</title>
        <authorList>
            <person name="Liu C."/>
            <person name="Sun Q."/>
        </authorList>
    </citation>
    <scope>NUCLEOTIDE SEQUENCE [LARGE SCALE GENOMIC DNA]</scope>
    <source>
        <strain evidence="4 5">NSJ-36</strain>
    </source>
</reference>
<dbReference type="EMBL" id="JACOOY010000006">
    <property type="protein sequence ID" value="MBC5664820.1"/>
    <property type="molecule type" value="Genomic_DNA"/>
</dbReference>
<accession>A0ABR7EU01</accession>
<evidence type="ECO:0000313" key="5">
    <source>
        <dbReference type="Proteomes" id="UP000647235"/>
    </source>
</evidence>
<dbReference type="RefSeq" id="WP_186855650.1">
    <property type="nucleotide sequence ID" value="NZ_JACOOY010000006.1"/>
</dbReference>
<dbReference type="InterPro" id="IPR013783">
    <property type="entry name" value="Ig-like_fold"/>
</dbReference>
<evidence type="ECO:0000256" key="2">
    <source>
        <dbReference type="SAM" id="SignalP"/>
    </source>
</evidence>
<dbReference type="PROSITE" id="PS50853">
    <property type="entry name" value="FN3"/>
    <property type="match status" value="1"/>
</dbReference>
<sequence>MRKRAWKRIISTLLIVCMLAGVAPVTQMQQVEAFDILGIVERMGCVVRGGMNAYETAKKENWDAGEAFFGTFKNIGKEILGLNNNESPGSTVIVNQVDLSEVQSELASIQSSLDKQSISLNKLESDMQKNTEEIKGQIEALGKKIEQTDQKRSYEDYLNNYFNFYNKFLEATARCETTLKSAYTEDPSQGEKKDEIIKNAYDRVYELKGIEYTGDYYSLMNNMGKYIQGKYEKTNPGSVIDILCAYYKLAGYSDSQIADAIKQFVAQTYYSYCLANYYYMALILYQNTYIRQNNLGSYQVGQDILLSKSEIKNNLKTVLETNVTTTAQMFYDLNKHFCSVENQKVLYQGDGGTTNRTLKDSQMDVEPGSSASLPESEQILDAYFGSKYSKIFGNVCKYSYELEDAQYKDFVKVEGNTITFDKNLEKGKELKVDMYCTVSDQKIKLHTYTFTVKEGGPSGGYGTEEYPFAIKTTEDFNAFAKDYSFNMSESHVALLADLDFSNKKFEYVSADFKGIFYGNGHSISNINLKEARTNSTGVFDTISGGLVMDLIIKNCTVVQNSNYSNSSTGTLAGTVKNNGRIFRCEVIEGNVTASKDSGHIYVGGVAGELDGGILEGCIVRDSQVSSGIAGANDRIGCLAGNVKNKSCITYSGREKSGLRAICTNAYSTAGGLVGSASDSTINTCWGFQVTDSDKYDSVMKFYGYYGTFVGNAYNLKSSGCIQYNGSNASGLNTVIVGHVDRGSGMSVYKTDDFTCDKVGIVPNPQYLTNDTSVKGNPVRLAPVTMTLRTDSVKKSYYHGEKLELNGLEVITEAGKLFSTDNMPYEVETDYNPNKSGSYNVKISVGKISSSFQVTVAKKPHHFQQSVKAATCTENGVTSYKCTDAGCNETLKEQTKPALGHDMTKHEGTPATCQKDGEKTYWKCNRCKKLFLDKEGKENVTQEQLVIPKSDEHAWSDWEFIGEGKHKRHCTTERCTAVEEDNCTTDAPKEKVIKATTSKDGKVEKQCSVCGNVFSSEVLPKASGIKIAATSYTYNGKVKTPSVTVKNSKGKALAKTDYSIAYAKGRKNVGSYTVTITLKNNYSGTVKKAFKIVPKTTSISKLTTGKKKLTVKWKKQATQTTGYQLQYGTSSKFKGAKTATITKNKTVSKAISKLKAKKKYYVRIRTYKTVKVNGKSVKLYSAWSKAKSGLTK</sequence>
<keyword evidence="1" id="KW-0175">Coiled coil</keyword>
<feature type="chain" id="PRO_5045085578" evidence="2">
    <location>
        <begin position="29"/>
        <end position="1191"/>
    </location>
</feature>
<dbReference type="InterPro" id="IPR003961">
    <property type="entry name" value="FN3_dom"/>
</dbReference>
<dbReference type="Proteomes" id="UP000647235">
    <property type="component" value="Unassembled WGS sequence"/>
</dbReference>
<dbReference type="Gene3D" id="2.60.40.10">
    <property type="entry name" value="Immunoglobulins"/>
    <property type="match status" value="1"/>
</dbReference>
<comment type="caution">
    <text evidence="4">The sequence shown here is derived from an EMBL/GenBank/DDBJ whole genome shotgun (WGS) entry which is preliminary data.</text>
</comment>
<evidence type="ECO:0000259" key="3">
    <source>
        <dbReference type="PROSITE" id="PS50853"/>
    </source>
</evidence>
<name>A0ABR7EU01_9FIRM</name>
<keyword evidence="2" id="KW-0732">Signal</keyword>
<gene>
    <name evidence="4" type="ORF">H8S07_05955</name>
</gene>
<evidence type="ECO:0000256" key="1">
    <source>
        <dbReference type="SAM" id="Coils"/>
    </source>
</evidence>
<dbReference type="Gene3D" id="2.160.20.110">
    <property type="match status" value="1"/>
</dbReference>
<feature type="domain" description="Fibronectin type-III" evidence="3">
    <location>
        <begin position="1092"/>
        <end position="1191"/>
    </location>
</feature>
<feature type="coiled-coil region" evidence="1">
    <location>
        <begin position="113"/>
        <end position="140"/>
    </location>
</feature>
<proteinExistence type="predicted"/>
<feature type="signal peptide" evidence="2">
    <location>
        <begin position="1"/>
        <end position="28"/>
    </location>
</feature>
<keyword evidence="5" id="KW-1185">Reference proteome</keyword>
<protein>
    <submittedName>
        <fullName evidence="4">Fibronectin type III domain-containing protein</fullName>
    </submittedName>
</protein>